<accession>A0A4V1FZV3</accession>
<name>A0A4V1FZV3_9EURY</name>
<dbReference type="GeneID" id="40266118"/>
<gene>
    <name evidence="1" type="ORF">FEJ81_12555</name>
</gene>
<dbReference type="RefSeq" id="WP_138245615.1">
    <property type="nucleotide sequence ID" value="NZ_CP040330.1"/>
</dbReference>
<dbReference type="OrthoDB" id="206185at2157"/>
<evidence type="ECO:0000313" key="1">
    <source>
        <dbReference type="EMBL" id="QCS43146.1"/>
    </source>
</evidence>
<protein>
    <submittedName>
        <fullName evidence="1">Uncharacterized protein</fullName>
    </submittedName>
</protein>
<sequence length="105" mass="11434">MTDRPPSPSTPATGPTIVDTALEDAIVATTPQLADSIEDSLGCRLNESVFEDLLLELDRHEYVDWVTVTQSGDYVWDLSDSPDRIGEAIADAVVSRLESWLAADN</sequence>
<organism evidence="1 2">
    <name type="scientific">Natrinema versiforme</name>
    <dbReference type="NCBI Taxonomy" id="88724"/>
    <lineage>
        <taxon>Archaea</taxon>
        <taxon>Methanobacteriati</taxon>
        <taxon>Methanobacteriota</taxon>
        <taxon>Stenosarchaea group</taxon>
        <taxon>Halobacteria</taxon>
        <taxon>Halobacteriales</taxon>
        <taxon>Natrialbaceae</taxon>
        <taxon>Natrinema</taxon>
    </lineage>
</organism>
<dbReference type="KEGG" id="nvr:FEJ81_12555"/>
<dbReference type="Proteomes" id="UP000302218">
    <property type="component" value="Chromosome"/>
</dbReference>
<dbReference type="EMBL" id="CP040330">
    <property type="protein sequence ID" value="QCS43146.1"/>
    <property type="molecule type" value="Genomic_DNA"/>
</dbReference>
<evidence type="ECO:0000313" key="2">
    <source>
        <dbReference type="Proteomes" id="UP000302218"/>
    </source>
</evidence>
<dbReference type="AlphaFoldDB" id="A0A4V1FZV3"/>
<reference evidence="2" key="1">
    <citation type="submission" date="2019-05" db="EMBL/GenBank/DDBJ databases">
        <title>Genome sequence and methylation pattern of the halophilic Archaeon Natrinema versiforme BOL5-4.</title>
        <authorList>
            <person name="DasSarma P."/>
            <person name="Anton B.P."/>
            <person name="DasSarma S.L."/>
            <person name="Martinez F.L."/>
            <person name="Guzman D."/>
            <person name="Roberts R.J."/>
            <person name="DasSarma S."/>
        </authorList>
    </citation>
    <scope>NUCLEOTIDE SEQUENCE [LARGE SCALE GENOMIC DNA]</scope>
    <source>
        <strain evidence="2">BOL5-4</strain>
    </source>
</reference>
<proteinExistence type="predicted"/>